<keyword evidence="3" id="KW-0378">Hydrolase</keyword>
<dbReference type="AlphaFoldDB" id="A0A7C4LKW1"/>
<proteinExistence type="predicted"/>
<evidence type="ECO:0000313" key="3">
    <source>
        <dbReference type="EMBL" id="HGT38358.1"/>
    </source>
</evidence>
<feature type="domain" description="Phosphodiester glycosidase" evidence="2">
    <location>
        <begin position="136"/>
        <end position="315"/>
    </location>
</feature>
<dbReference type="Pfam" id="PF09992">
    <property type="entry name" value="NAGPA"/>
    <property type="match status" value="1"/>
</dbReference>
<reference evidence="3" key="1">
    <citation type="journal article" date="2020" name="mSystems">
        <title>Genome- and Community-Level Interaction Insights into Carbon Utilization and Element Cycling Functions of Hydrothermarchaeota in Hydrothermal Sediment.</title>
        <authorList>
            <person name="Zhou Z."/>
            <person name="Liu Y."/>
            <person name="Xu W."/>
            <person name="Pan J."/>
            <person name="Luo Z.H."/>
            <person name="Li M."/>
        </authorList>
    </citation>
    <scope>NUCLEOTIDE SEQUENCE [LARGE SCALE GENOMIC DNA]</scope>
    <source>
        <strain evidence="3">SpSt-508</strain>
    </source>
</reference>
<protein>
    <submittedName>
        <fullName evidence="3">Phosphodiester glycosidase family protein</fullName>
    </submittedName>
</protein>
<evidence type="ECO:0000256" key="1">
    <source>
        <dbReference type="SAM" id="MobiDB-lite"/>
    </source>
</evidence>
<sequence>MRLCPKKLPGRGWRGRTTWRRTNHGSGNDSRSTGGGELAGERRPSSGWRVAAVLCLAMIPRVWADEPFQKRGDWKPVFQGIELLELEAKEPRLMHGHVVRIALRTKGLRFLATPDNGERPQHTDGLKTSTFLTRYQCQVAINASPFSPIHAEEDLPQHIECLTVSEGRIVSPERAGYPALLISRDNRVAIAPPPFALEDVQHAVCGFGIVLQQGQVREGGPDVHPRTAAGVSQDGHTLYLLVIDGRQPLYSLGATTREVGEWLAALGAHDGINLDGGGTTTLAIEHPGGVRVVNRPVHGGWPGKERVTGSHLGVYAPPLDQKPPE</sequence>
<dbReference type="EMBL" id="DSVQ01000007">
    <property type="protein sequence ID" value="HGT38358.1"/>
    <property type="molecule type" value="Genomic_DNA"/>
</dbReference>
<accession>A0A7C4LKW1</accession>
<dbReference type="InterPro" id="IPR018711">
    <property type="entry name" value="NAGPA"/>
</dbReference>
<dbReference type="PANTHER" id="PTHR40446:SF2">
    <property type="entry name" value="N-ACETYLGLUCOSAMINE-1-PHOSPHODIESTER ALPHA-N-ACETYLGLUCOSAMINIDASE"/>
    <property type="match status" value="1"/>
</dbReference>
<organism evidence="3">
    <name type="scientific">Schlesneria paludicola</name>
    <dbReference type="NCBI Taxonomy" id="360056"/>
    <lineage>
        <taxon>Bacteria</taxon>
        <taxon>Pseudomonadati</taxon>
        <taxon>Planctomycetota</taxon>
        <taxon>Planctomycetia</taxon>
        <taxon>Planctomycetales</taxon>
        <taxon>Planctomycetaceae</taxon>
        <taxon>Schlesneria</taxon>
    </lineage>
</organism>
<feature type="region of interest" description="Disordered" evidence="1">
    <location>
        <begin position="1"/>
        <end position="43"/>
    </location>
</feature>
<gene>
    <name evidence="3" type="ORF">ENS64_03725</name>
</gene>
<name>A0A7C4LKW1_9PLAN</name>
<feature type="compositionally biased region" description="Basic residues" evidence="1">
    <location>
        <begin position="1"/>
        <end position="23"/>
    </location>
</feature>
<dbReference type="PANTHER" id="PTHR40446">
    <property type="entry name" value="N-ACETYLGLUCOSAMINE-1-PHOSPHODIESTER ALPHA-N-ACETYLGLUCOSAMINIDASE"/>
    <property type="match status" value="1"/>
</dbReference>
<feature type="region of interest" description="Disordered" evidence="1">
    <location>
        <begin position="304"/>
        <end position="325"/>
    </location>
</feature>
<evidence type="ECO:0000259" key="2">
    <source>
        <dbReference type="Pfam" id="PF09992"/>
    </source>
</evidence>
<keyword evidence="3" id="KW-0326">Glycosidase</keyword>
<dbReference type="GO" id="GO:0016798">
    <property type="term" value="F:hydrolase activity, acting on glycosyl bonds"/>
    <property type="evidence" value="ECO:0007669"/>
    <property type="project" value="UniProtKB-KW"/>
</dbReference>
<comment type="caution">
    <text evidence="3">The sequence shown here is derived from an EMBL/GenBank/DDBJ whole genome shotgun (WGS) entry which is preliminary data.</text>
</comment>